<keyword evidence="3" id="KW-0862">Zinc</keyword>
<dbReference type="Proteomes" id="UP001432322">
    <property type="component" value="Unassembled WGS sequence"/>
</dbReference>
<sequence length="334" mass="38000">MVYVPSYTNMCDVGNIVKYFGVKETVRAVCVHSLAIFLYLTCSLHFPNFGLAKHVDEQYKDISSILSWLLWTLLIWTVFSFHYFVTGGRIKFASPTRWELRASGFCMILSPRTHKMVSFFALLSSCLAAFQCLLLDFLMRKFISSTSFNHDVLYKSFFLKVHAVFCILMTSYSIFRIIYDPKILNERKNYLKNRSEEKKRDVVISVSAEGWPTVSDGPQECAICTVKAANRQLRCGHTICCCCISQISRSKSCVTCPFCRMEVFNARRLIIEPEKTTVPLIHCGDCGCKDEENTSEEQSETIDNRRRESGDSHERDGASAVLLSIPEVVPAMGI</sequence>
<feature type="compositionally biased region" description="Basic and acidic residues" evidence="5">
    <location>
        <begin position="302"/>
        <end position="317"/>
    </location>
</feature>
<feature type="region of interest" description="Disordered" evidence="5">
    <location>
        <begin position="291"/>
        <end position="318"/>
    </location>
</feature>
<dbReference type="EMBL" id="BTSY01000006">
    <property type="protein sequence ID" value="GMT32541.1"/>
    <property type="molecule type" value="Genomic_DNA"/>
</dbReference>
<evidence type="ECO:0000256" key="3">
    <source>
        <dbReference type="ARBA" id="ARBA00022833"/>
    </source>
</evidence>
<dbReference type="AlphaFoldDB" id="A0AAV5WNJ5"/>
<feature type="transmembrane region" description="Helical" evidence="6">
    <location>
        <begin position="117"/>
        <end position="137"/>
    </location>
</feature>
<evidence type="ECO:0000259" key="7">
    <source>
        <dbReference type="PROSITE" id="PS50089"/>
    </source>
</evidence>
<dbReference type="PROSITE" id="PS50089">
    <property type="entry name" value="ZF_RING_2"/>
    <property type="match status" value="1"/>
</dbReference>
<gene>
    <name evidence="8" type="ORF">PFISCL1PPCAC_23838</name>
</gene>
<keyword evidence="9" id="KW-1185">Reference proteome</keyword>
<feature type="transmembrane region" description="Helical" evidence="6">
    <location>
        <begin position="157"/>
        <end position="179"/>
    </location>
</feature>
<name>A0AAV5WNJ5_9BILA</name>
<feature type="transmembrane region" description="Helical" evidence="6">
    <location>
        <begin position="26"/>
        <end position="46"/>
    </location>
</feature>
<dbReference type="GO" id="GO:0008270">
    <property type="term" value="F:zinc ion binding"/>
    <property type="evidence" value="ECO:0007669"/>
    <property type="project" value="UniProtKB-KW"/>
</dbReference>
<evidence type="ECO:0000256" key="4">
    <source>
        <dbReference type="PROSITE-ProRule" id="PRU00175"/>
    </source>
</evidence>
<evidence type="ECO:0000256" key="5">
    <source>
        <dbReference type="SAM" id="MobiDB-lite"/>
    </source>
</evidence>
<feature type="transmembrane region" description="Helical" evidence="6">
    <location>
        <begin position="66"/>
        <end position="85"/>
    </location>
</feature>
<dbReference type="Gene3D" id="3.30.40.10">
    <property type="entry name" value="Zinc/RING finger domain, C3HC4 (zinc finger)"/>
    <property type="match status" value="1"/>
</dbReference>
<evidence type="ECO:0000256" key="1">
    <source>
        <dbReference type="ARBA" id="ARBA00022723"/>
    </source>
</evidence>
<keyword evidence="6" id="KW-0472">Membrane</keyword>
<organism evidence="8 9">
    <name type="scientific">Pristionchus fissidentatus</name>
    <dbReference type="NCBI Taxonomy" id="1538716"/>
    <lineage>
        <taxon>Eukaryota</taxon>
        <taxon>Metazoa</taxon>
        <taxon>Ecdysozoa</taxon>
        <taxon>Nematoda</taxon>
        <taxon>Chromadorea</taxon>
        <taxon>Rhabditida</taxon>
        <taxon>Rhabditina</taxon>
        <taxon>Diplogasteromorpha</taxon>
        <taxon>Diplogasteroidea</taxon>
        <taxon>Neodiplogasteridae</taxon>
        <taxon>Pristionchus</taxon>
    </lineage>
</organism>
<evidence type="ECO:0000256" key="2">
    <source>
        <dbReference type="ARBA" id="ARBA00022771"/>
    </source>
</evidence>
<dbReference type="InterPro" id="IPR013083">
    <property type="entry name" value="Znf_RING/FYVE/PHD"/>
</dbReference>
<accession>A0AAV5WNJ5</accession>
<dbReference type="PROSITE" id="PS00518">
    <property type="entry name" value="ZF_RING_1"/>
    <property type="match status" value="1"/>
</dbReference>
<evidence type="ECO:0000313" key="9">
    <source>
        <dbReference type="Proteomes" id="UP001432322"/>
    </source>
</evidence>
<dbReference type="SUPFAM" id="SSF57850">
    <property type="entry name" value="RING/U-box"/>
    <property type="match status" value="1"/>
</dbReference>
<evidence type="ECO:0000256" key="6">
    <source>
        <dbReference type="SAM" id="Phobius"/>
    </source>
</evidence>
<dbReference type="InterPro" id="IPR017907">
    <property type="entry name" value="Znf_RING_CS"/>
</dbReference>
<comment type="caution">
    <text evidence="8">The sequence shown here is derived from an EMBL/GenBank/DDBJ whole genome shotgun (WGS) entry which is preliminary data.</text>
</comment>
<proteinExistence type="predicted"/>
<keyword evidence="6" id="KW-0812">Transmembrane</keyword>
<evidence type="ECO:0000313" key="8">
    <source>
        <dbReference type="EMBL" id="GMT32541.1"/>
    </source>
</evidence>
<reference evidence="8" key="1">
    <citation type="submission" date="2023-10" db="EMBL/GenBank/DDBJ databases">
        <title>Genome assembly of Pristionchus species.</title>
        <authorList>
            <person name="Yoshida K."/>
            <person name="Sommer R.J."/>
        </authorList>
    </citation>
    <scope>NUCLEOTIDE SEQUENCE</scope>
    <source>
        <strain evidence="8">RS5133</strain>
    </source>
</reference>
<feature type="domain" description="RING-type" evidence="7">
    <location>
        <begin position="221"/>
        <end position="260"/>
    </location>
</feature>
<keyword evidence="6" id="KW-1133">Transmembrane helix</keyword>
<keyword evidence="1" id="KW-0479">Metal-binding</keyword>
<keyword evidence="2 4" id="KW-0863">Zinc-finger</keyword>
<protein>
    <recommendedName>
        <fullName evidence="7">RING-type domain-containing protein</fullName>
    </recommendedName>
</protein>
<dbReference type="InterPro" id="IPR001841">
    <property type="entry name" value="Znf_RING"/>
</dbReference>